<reference evidence="1" key="1">
    <citation type="submission" date="2014-11" db="EMBL/GenBank/DDBJ databases">
        <authorList>
            <person name="Amaro Gonzalez C."/>
        </authorList>
    </citation>
    <scope>NUCLEOTIDE SEQUENCE</scope>
</reference>
<sequence>MLPDVLSSSIAFQSVFHQMCYTAHSH</sequence>
<organism evidence="1">
    <name type="scientific">Anguilla anguilla</name>
    <name type="common">European freshwater eel</name>
    <name type="synonym">Muraena anguilla</name>
    <dbReference type="NCBI Taxonomy" id="7936"/>
    <lineage>
        <taxon>Eukaryota</taxon>
        <taxon>Metazoa</taxon>
        <taxon>Chordata</taxon>
        <taxon>Craniata</taxon>
        <taxon>Vertebrata</taxon>
        <taxon>Euteleostomi</taxon>
        <taxon>Actinopterygii</taxon>
        <taxon>Neopterygii</taxon>
        <taxon>Teleostei</taxon>
        <taxon>Anguilliformes</taxon>
        <taxon>Anguillidae</taxon>
        <taxon>Anguilla</taxon>
    </lineage>
</organism>
<dbReference type="AlphaFoldDB" id="A0A0E9PEQ3"/>
<proteinExistence type="predicted"/>
<protein>
    <submittedName>
        <fullName evidence="1">Uncharacterized protein</fullName>
    </submittedName>
</protein>
<evidence type="ECO:0000313" key="1">
    <source>
        <dbReference type="EMBL" id="JAH02313.1"/>
    </source>
</evidence>
<accession>A0A0E9PEQ3</accession>
<name>A0A0E9PEQ3_ANGAN</name>
<reference evidence="1" key="2">
    <citation type="journal article" date="2015" name="Fish Shellfish Immunol.">
        <title>Early steps in the European eel (Anguilla anguilla)-Vibrio vulnificus interaction in the gills: Role of the RtxA13 toxin.</title>
        <authorList>
            <person name="Callol A."/>
            <person name="Pajuelo D."/>
            <person name="Ebbesson L."/>
            <person name="Teles M."/>
            <person name="MacKenzie S."/>
            <person name="Amaro C."/>
        </authorList>
    </citation>
    <scope>NUCLEOTIDE SEQUENCE</scope>
</reference>
<dbReference type="EMBL" id="GBXM01106264">
    <property type="protein sequence ID" value="JAH02313.1"/>
    <property type="molecule type" value="Transcribed_RNA"/>
</dbReference>